<sequence length="343" mass="36105">MKRFFCLAASCLLAASVYAEVLVTTPVMGFVTLNVLPGTNFIGFALLPAMELQGVANISPQRTSLFLQGSQIELAENQFNGGTHATHAVEIVTASGSVGFTTEITGTLAEDNEITLASPIPANVQDGATVKIWKLWTLADVFGAPPVSGLTVGPEPALADVIQIPNGSGFDQYFYANGAGSYTQGWRLIGDATTNQAKVPLKLNGGFAIRAGTSKSITIVGQVKPGQTLVNLQPGNNFVANLCPVKFDAADVNPDQVGRNLGNSGLSTDLTPGVHYRQADLVLIWNGTGYDQYYYSSGGLAGQGWRLLGGDNSDRSAVPLPDGAYVIFRRGDATSIQLDLGEF</sequence>
<dbReference type="OrthoDB" id="192103at2"/>
<evidence type="ECO:0000313" key="3">
    <source>
        <dbReference type="Proteomes" id="UP000295662"/>
    </source>
</evidence>
<protein>
    <submittedName>
        <fullName evidence="2">Uncharacterized protein (TIGR02597 family)</fullName>
    </submittedName>
</protein>
<dbReference type="RefSeq" id="WP_133796473.1">
    <property type="nucleotide sequence ID" value="NZ_SOCA01000007.1"/>
</dbReference>
<dbReference type="AlphaFoldDB" id="A0A4R7RP98"/>
<gene>
    <name evidence="2" type="ORF">EI77_03454</name>
</gene>
<dbReference type="Proteomes" id="UP000295662">
    <property type="component" value="Unassembled WGS sequence"/>
</dbReference>
<organism evidence="2 3">
    <name type="scientific">Prosthecobacter fusiformis</name>
    <dbReference type="NCBI Taxonomy" id="48464"/>
    <lineage>
        <taxon>Bacteria</taxon>
        <taxon>Pseudomonadati</taxon>
        <taxon>Verrucomicrobiota</taxon>
        <taxon>Verrucomicrobiia</taxon>
        <taxon>Verrucomicrobiales</taxon>
        <taxon>Verrucomicrobiaceae</taxon>
        <taxon>Prosthecobacter</taxon>
    </lineage>
</organism>
<comment type="caution">
    <text evidence="2">The sequence shown here is derived from an EMBL/GenBank/DDBJ whole genome shotgun (WGS) entry which is preliminary data.</text>
</comment>
<reference evidence="2 3" key="1">
    <citation type="submission" date="2019-03" db="EMBL/GenBank/DDBJ databases">
        <title>Genomic Encyclopedia of Archaeal and Bacterial Type Strains, Phase II (KMG-II): from individual species to whole genera.</title>
        <authorList>
            <person name="Goeker M."/>
        </authorList>
    </citation>
    <scope>NUCLEOTIDE SEQUENCE [LARGE SCALE GENOMIC DNA]</scope>
    <source>
        <strain evidence="2 3">ATCC 25309</strain>
    </source>
</reference>
<feature type="signal peptide" evidence="1">
    <location>
        <begin position="1"/>
        <end position="19"/>
    </location>
</feature>
<keyword evidence="1" id="KW-0732">Signal</keyword>
<dbReference type="EMBL" id="SOCA01000007">
    <property type="protein sequence ID" value="TDU67252.1"/>
    <property type="molecule type" value="Genomic_DNA"/>
</dbReference>
<keyword evidence="3" id="KW-1185">Reference proteome</keyword>
<evidence type="ECO:0000256" key="1">
    <source>
        <dbReference type="SAM" id="SignalP"/>
    </source>
</evidence>
<proteinExistence type="predicted"/>
<name>A0A4R7RP98_9BACT</name>
<evidence type="ECO:0000313" key="2">
    <source>
        <dbReference type="EMBL" id="TDU67252.1"/>
    </source>
</evidence>
<accession>A0A4R7RP98</accession>
<feature type="chain" id="PRO_5020560408" evidence="1">
    <location>
        <begin position="20"/>
        <end position="343"/>
    </location>
</feature>